<dbReference type="RefSeq" id="WP_111932546.1">
    <property type="nucleotide sequence ID" value="NZ_CADFFP010000007.1"/>
</dbReference>
<dbReference type="AlphaFoldDB" id="A0A329C7V2"/>
<accession>A0A329C7V2</accession>
<reference evidence="1 2" key="1">
    <citation type="submission" date="2018-06" db="EMBL/GenBank/DDBJ databases">
        <title>Genomic Encyclopedia of Type Strains, Phase III (KMG-III): the genomes of soil and plant-associated and newly described type strains.</title>
        <authorList>
            <person name="Whitman W."/>
        </authorList>
    </citation>
    <scope>NUCLEOTIDE SEQUENCE [LARGE SCALE GENOMIC DNA]</scope>
    <source>
        <strain evidence="1 2">LMG 23644</strain>
    </source>
</reference>
<gene>
    <name evidence="1" type="ORF">BX591_11057</name>
</gene>
<name>A0A329C7V2_9BURK</name>
<dbReference type="OrthoDB" id="9015736at2"/>
<organism evidence="1 2">
    <name type="scientific">Paraburkholderia bryophila</name>
    <dbReference type="NCBI Taxonomy" id="420952"/>
    <lineage>
        <taxon>Bacteria</taxon>
        <taxon>Pseudomonadati</taxon>
        <taxon>Pseudomonadota</taxon>
        <taxon>Betaproteobacteria</taxon>
        <taxon>Burkholderiales</taxon>
        <taxon>Burkholderiaceae</taxon>
        <taxon>Paraburkholderia</taxon>
    </lineage>
</organism>
<evidence type="ECO:0000313" key="2">
    <source>
        <dbReference type="Proteomes" id="UP000248918"/>
    </source>
</evidence>
<dbReference type="Proteomes" id="UP000248918">
    <property type="component" value="Unassembled WGS sequence"/>
</dbReference>
<dbReference type="Gene3D" id="1.10.30.50">
    <property type="match status" value="1"/>
</dbReference>
<sequence>MSKKYRGKTCVYCGLEKTSSTADHVIARQFFGVADRGNQPKVPACEACNNAKSQLELYILSVMPMGGLQKGVGDMILNQVKPRLSKNDALRAALANGSRPRFFWNLETGWQEGMTLPFDGDKLAKLSTFIARGLAWYHWGLQLAPVADMRANMFSARGEEYWENAWNHPDFVDHIDAVLGSGVFQYRGARSRKSPLVSLWQMSYFGGATLGDTAQRGESARSIFVASQHRDNWPSAAAT</sequence>
<comment type="caution">
    <text evidence="1">The sequence shown here is derived from an EMBL/GenBank/DDBJ whole genome shotgun (WGS) entry which is preliminary data.</text>
</comment>
<dbReference type="EMBL" id="QLTK01000010">
    <property type="protein sequence ID" value="RAS29782.1"/>
    <property type="molecule type" value="Genomic_DNA"/>
</dbReference>
<proteinExistence type="predicted"/>
<protein>
    <recommendedName>
        <fullName evidence="3">HNH endonuclease</fullName>
    </recommendedName>
</protein>
<evidence type="ECO:0000313" key="1">
    <source>
        <dbReference type="EMBL" id="RAS29782.1"/>
    </source>
</evidence>
<evidence type="ECO:0008006" key="3">
    <source>
        <dbReference type="Google" id="ProtNLM"/>
    </source>
</evidence>